<keyword evidence="4" id="KW-0963">Cytoplasm</keyword>
<keyword evidence="9" id="KW-0520">NAD</keyword>
<dbReference type="InterPro" id="IPR000157">
    <property type="entry name" value="TIR_dom"/>
</dbReference>
<reference evidence="19" key="1">
    <citation type="journal article" date="2006" name="Science">
        <title>Ancient noncoding elements conserved in the human genome.</title>
        <authorList>
            <person name="Venkatesh B."/>
            <person name="Kirkness E.F."/>
            <person name="Loh Y.H."/>
            <person name="Halpern A.L."/>
            <person name="Lee A.P."/>
            <person name="Johnson J."/>
            <person name="Dandona N."/>
            <person name="Viswanathan L.D."/>
            <person name="Tay A."/>
            <person name="Venter J.C."/>
            <person name="Strausberg R.L."/>
            <person name="Brenner S."/>
        </authorList>
    </citation>
    <scope>NUCLEOTIDE SEQUENCE [LARGE SCALE GENOMIC DNA]</scope>
</reference>
<dbReference type="PANTHER" id="PTHR22998">
    <property type="entry name" value="SARM1"/>
    <property type="match status" value="1"/>
</dbReference>
<dbReference type="SMART" id="SM00454">
    <property type="entry name" value="SAM"/>
    <property type="match status" value="2"/>
</dbReference>
<evidence type="ECO:0000256" key="11">
    <source>
        <dbReference type="ARBA" id="ARBA00031160"/>
    </source>
</evidence>
<proteinExistence type="inferred from homology"/>
<keyword evidence="5" id="KW-0399">Innate immunity</keyword>
<dbReference type="InterPro" id="IPR016024">
    <property type="entry name" value="ARM-type_fold"/>
</dbReference>
<evidence type="ECO:0000256" key="12">
    <source>
        <dbReference type="ARBA" id="ARBA00032222"/>
    </source>
</evidence>
<keyword evidence="19" id="KW-1185">Reference proteome</keyword>
<evidence type="ECO:0000259" key="16">
    <source>
        <dbReference type="PROSITE" id="PS50104"/>
    </source>
</evidence>
<evidence type="ECO:0000256" key="3">
    <source>
        <dbReference type="ARBA" id="ARBA00011982"/>
    </source>
</evidence>
<dbReference type="InterPro" id="IPR039184">
    <property type="entry name" value="SARM1"/>
</dbReference>
<dbReference type="AlphaFoldDB" id="A0A4W3IV79"/>
<organism evidence="18 19">
    <name type="scientific">Callorhinchus milii</name>
    <name type="common">Ghost shark</name>
    <dbReference type="NCBI Taxonomy" id="7868"/>
    <lineage>
        <taxon>Eukaryota</taxon>
        <taxon>Metazoa</taxon>
        <taxon>Chordata</taxon>
        <taxon>Craniata</taxon>
        <taxon>Vertebrata</taxon>
        <taxon>Chondrichthyes</taxon>
        <taxon>Holocephali</taxon>
        <taxon>Chimaeriformes</taxon>
        <taxon>Callorhinchidae</taxon>
        <taxon>Callorhinchus</taxon>
    </lineage>
</organism>
<evidence type="ECO:0000313" key="18">
    <source>
        <dbReference type="Ensembl" id="ENSCMIP00000031281.1"/>
    </source>
</evidence>
<dbReference type="Gene3D" id="3.40.50.10140">
    <property type="entry name" value="Toll/interleukin-1 receptor homology (TIR) domain"/>
    <property type="match status" value="1"/>
</dbReference>
<protein>
    <recommendedName>
        <fullName evidence="10">NAD(+) hydrolase SARM1</fullName>
        <ecNumber evidence="3">3.2.2.6</ecNumber>
    </recommendedName>
    <alternativeName>
        <fullName evidence="12">NADP(+) hydrolase SARM1</fullName>
    </alternativeName>
    <alternativeName>
        <fullName evidence="11">Sterile alpha and TIR motif-containing protein 1</fullName>
    </alternativeName>
</protein>
<reference evidence="18" key="4">
    <citation type="submission" date="2025-08" db="UniProtKB">
        <authorList>
            <consortium name="Ensembl"/>
        </authorList>
    </citation>
    <scope>IDENTIFICATION</scope>
</reference>
<evidence type="ECO:0000256" key="6">
    <source>
        <dbReference type="ARBA" id="ARBA00022737"/>
    </source>
</evidence>
<dbReference type="CDD" id="cd09501">
    <property type="entry name" value="SAM_SARM1-like_repeat1"/>
    <property type="match status" value="1"/>
</dbReference>
<evidence type="ECO:0000256" key="7">
    <source>
        <dbReference type="ARBA" id="ARBA00022801"/>
    </source>
</evidence>
<dbReference type="GO" id="GO:0003953">
    <property type="term" value="F:NAD+ nucleosidase activity"/>
    <property type="evidence" value="ECO:0007669"/>
    <property type="project" value="InterPro"/>
</dbReference>
<comment type="catalytic activity">
    <reaction evidence="15">
        <text>NADP(+) + H2O = ADP-D-ribose 2'-phosphate + nicotinamide + H(+)</text>
        <dbReference type="Rhea" id="RHEA:19849"/>
        <dbReference type="ChEBI" id="CHEBI:15377"/>
        <dbReference type="ChEBI" id="CHEBI:15378"/>
        <dbReference type="ChEBI" id="CHEBI:17154"/>
        <dbReference type="ChEBI" id="CHEBI:58349"/>
        <dbReference type="ChEBI" id="CHEBI:58673"/>
    </reaction>
    <physiologicalReaction direction="left-to-right" evidence="15">
        <dbReference type="Rhea" id="RHEA:19850"/>
    </physiologicalReaction>
</comment>
<reference evidence="19" key="2">
    <citation type="journal article" date="2007" name="PLoS Biol.">
        <title>Survey sequencing and comparative analysis of the elephant shark (Callorhinchus milii) genome.</title>
        <authorList>
            <person name="Venkatesh B."/>
            <person name="Kirkness E.F."/>
            <person name="Loh Y.H."/>
            <person name="Halpern A.L."/>
            <person name="Lee A.P."/>
            <person name="Johnson J."/>
            <person name="Dandona N."/>
            <person name="Viswanathan L.D."/>
            <person name="Tay A."/>
            <person name="Venter J.C."/>
            <person name="Strausberg R.L."/>
            <person name="Brenner S."/>
        </authorList>
    </citation>
    <scope>NUCLEOTIDE SEQUENCE [LARGE SCALE GENOMIC DNA]</scope>
</reference>
<name>A0A4W3IV79_CALMI</name>
<evidence type="ECO:0000256" key="15">
    <source>
        <dbReference type="ARBA" id="ARBA00049009"/>
    </source>
</evidence>
<dbReference type="EC" id="3.2.2.6" evidence="3"/>
<dbReference type="GO" id="GO:0007165">
    <property type="term" value="P:signal transduction"/>
    <property type="evidence" value="ECO:0007669"/>
    <property type="project" value="InterPro"/>
</dbReference>
<dbReference type="PROSITE" id="PS50104">
    <property type="entry name" value="TIR"/>
    <property type="match status" value="1"/>
</dbReference>
<dbReference type="GO" id="GO:0030425">
    <property type="term" value="C:dendrite"/>
    <property type="evidence" value="ECO:0007669"/>
    <property type="project" value="TreeGrafter"/>
</dbReference>
<accession>A0A4W3IV79</accession>
<keyword evidence="8" id="KW-0391">Immunity</keyword>
<dbReference type="InterPro" id="IPR013761">
    <property type="entry name" value="SAM/pointed_sf"/>
</dbReference>
<sequence length="582" mass="65977">RWWWRVGCRGLVVDRVARTGLGLILELVREREDVPMARVMSGILQHMFKHSEETSYLLIANGGLDAILYWCRGTDSALLRHCAMALANCAMHAGHKNQRLMIEKNAANWLFPLAFSSDQLVRFHACLAITVLATNREIEKEVEGSGTLDLVEPFIASLHPEEFARSWLDSGENSQGRTPEDLQRLVLLLDSPRLEAQCIAAFYLCVEAGIKCEQHKTQIFYEIGAVQSLKRIVSYSRNVTTSALAKKSLKMMGEAIPRRLSPAVPNWKPCEVQTWLQQIGLSSYCQRFLELEVDGDLLLVISDSDLMEDLGITSSITRKRFLRELTELKTYANYSTCDPSNVADWLGSIDPRFRQYTYHLVQVGMDRASLPTVTDTQLLTDCRVHLAFHRARILLAARELLLPCLPDSCNNSCSEGPDVFISYRRTTGSQLASLLKVHLQLRGFSVFIDVEKLEAGKFEDKLIQSVKKAKNFVLVLSEKALDKCMGDTEMKDWVHKEIVMAMNSGKNIVPVTDHFTWPDSRSLPEDMRGILKFNGIMWCHEYQDATIEKILRFLYHPSHRNSIVTMDSSEKAISPQRHASTP</sequence>
<feature type="domain" description="SAM" evidence="17">
    <location>
        <begin position="267"/>
        <end position="331"/>
    </location>
</feature>
<reference evidence="18" key="5">
    <citation type="submission" date="2025-09" db="UniProtKB">
        <authorList>
            <consortium name="Ensembl"/>
        </authorList>
    </citation>
    <scope>IDENTIFICATION</scope>
</reference>
<dbReference type="GO" id="GO:0005737">
    <property type="term" value="C:cytoplasm"/>
    <property type="evidence" value="ECO:0007669"/>
    <property type="project" value="UniProtKB-SubCell"/>
</dbReference>
<dbReference type="PANTHER" id="PTHR22998:SF1">
    <property type="entry name" value="NAD(+) HYDROLASE SARM1"/>
    <property type="match status" value="1"/>
</dbReference>
<evidence type="ECO:0000256" key="1">
    <source>
        <dbReference type="ARBA" id="ARBA00004496"/>
    </source>
</evidence>
<keyword evidence="6" id="KW-0677">Repeat</keyword>
<feature type="domain" description="TIR" evidence="16">
    <location>
        <begin position="415"/>
        <end position="558"/>
    </location>
</feature>
<evidence type="ECO:0000256" key="4">
    <source>
        <dbReference type="ARBA" id="ARBA00022490"/>
    </source>
</evidence>
<dbReference type="InterPro" id="IPR011989">
    <property type="entry name" value="ARM-like"/>
</dbReference>
<dbReference type="InterPro" id="IPR035897">
    <property type="entry name" value="Toll_tir_struct_dom_sf"/>
</dbReference>
<evidence type="ECO:0000256" key="14">
    <source>
        <dbReference type="ARBA" id="ARBA00048388"/>
    </source>
</evidence>
<dbReference type="SMART" id="SM00255">
    <property type="entry name" value="TIR"/>
    <property type="match status" value="1"/>
</dbReference>
<dbReference type="GO" id="GO:0034128">
    <property type="term" value="P:negative regulation of MyD88-independent toll-like receptor signaling pathway"/>
    <property type="evidence" value="ECO:0007669"/>
    <property type="project" value="InterPro"/>
</dbReference>
<dbReference type="OMA" id="CERFWEH"/>
<dbReference type="InterPro" id="IPR001660">
    <property type="entry name" value="SAM"/>
</dbReference>
<evidence type="ECO:0000256" key="9">
    <source>
        <dbReference type="ARBA" id="ARBA00023027"/>
    </source>
</evidence>
<dbReference type="FunFam" id="1.10.150.50:FF:000043">
    <property type="entry name" value="Sterile alpha and TIR motif-containing 1"/>
    <property type="match status" value="1"/>
</dbReference>
<evidence type="ECO:0000256" key="8">
    <source>
        <dbReference type="ARBA" id="ARBA00022859"/>
    </source>
</evidence>
<dbReference type="GO" id="GO:0061809">
    <property type="term" value="F:NAD+ nucleosidase activity, cyclic ADP-ribose generating"/>
    <property type="evidence" value="ECO:0007669"/>
    <property type="project" value="UniProtKB-EC"/>
</dbReference>
<evidence type="ECO:0000259" key="17">
    <source>
        <dbReference type="PROSITE" id="PS50105"/>
    </source>
</evidence>
<comment type="catalytic activity">
    <reaction evidence="14">
        <text>NAD(+) = cyclic ADP-beta-D-ribose + nicotinamide + H(+)</text>
        <dbReference type="Rhea" id="RHEA:38611"/>
        <dbReference type="ChEBI" id="CHEBI:15378"/>
        <dbReference type="ChEBI" id="CHEBI:17154"/>
        <dbReference type="ChEBI" id="CHEBI:57540"/>
        <dbReference type="ChEBI" id="CHEBI:73672"/>
    </reaction>
    <physiologicalReaction direction="left-to-right" evidence="14">
        <dbReference type="Rhea" id="RHEA:38612"/>
    </physiologicalReaction>
</comment>
<comment type="catalytic activity">
    <reaction evidence="13">
        <text>NAD(+) + H2O = ADP-D-ribose + nicotinamide + H(+)</text>
        <dbReference type="Rhea" id="RHEA:16301"/>
        <dbReference type="ChEBI" id="CHEBI:15377"/>
        <dbReference type="ChEBI" id="CHEBI:15378"/>
        <dbReference type="ChEBI" id="CHEBI:17154"/>
        <dbReference type="ChEBI" id="CHEBI:57540"/>
        <dbReference type="ChEBI" id="CHEBI:57967"/>
        <dbReference type="EC" id="3.2.2.6"/>
    </reaction>
    <physiologicalReaction direction="left-to-right" evidence="13">
        <dbReference type="Rhea" id="RHEA:16302"/>
    </physiologicalReaction>
</comment>
<dbReference type="STRING" id="7868.ENSCMIP00000031281"/>
<evidence type="ECO:0000313" key="19">
    <source>
        <dbReference type="Proteomes" id="UP000314986"/>
    </source>
</evidence>
<dbReference type="Proteomes" id="UP000314986">
    <property type="component" value="Unassembled WGS sequence"/>
</dbReference>
<dbReference type="SUPFAM" id="SSF52200">
    <property type="entry name" value="Toll/Interleukin receptor TIR domain"/>
    <property type="match status" value="1"/>
</dbReference>
<dbReference type="SUPFAM" id="SSF48371">
    <property type="entry name" value="ARM repeat"/>
    <property type="match status" value="1"/>
</dbReference>
<dbReference type="Pfam" id="PF13676">
    <property type="entry name" value="TIR_2"/>
    <property type="match status" value="1"/>
</dbReference>
<dbReference type="CDD" id="cd09502">
    <property type="entry name" value="SAM_SARM1-like_repeat2"/>
    <property type="match status" value="1"/>
</dbReference>
<dbReference type="PROSITE" id="PS50105">
    <property type="entry name" value="SAM_DOMAIN"/>
    <property type="match status" value="1"/>
</dbReference>
<dbReference type="GO" id="GO:0035591">
    <property type="term" value="F:signaling adaptor activity"/>
    <property type="evidence" value="ECO:0007669"/>
    <property type="project" value="InterPro"/>
</dbReference>
<dbReference type="Gene3D" id="1.10.150.50">
    <property type="entry name" value="Transcription Factor, Ets-1"/>
    <property type="match status" value="2"/>
</dbReference>
<comment type="subcellular location">
    <subcellularLocation>
        <location evidence="1">Cytoplasm</location>
    </subcellularLocation>
</comment>
<dbReference type="Pfam" id="PF07647">
    <property type="entry name" value="SAM_2"/>
    <property type="match status" value="2"/>
</dbReference>
<reference evidence="19" key="3">
    <citation type="journal article" date="2014" name="Nature">
        <title>Elephant shark genome provides unique insights into gnathostome evolution.</title>
        <authorList>
            <consortium name="International Elephant Shark Genome Sequencing Consortium"/>
            <person name="Venkatesh B."/>
            <person name="Lee A.P."/>
            <person name="Ravi V."/>
            <person name="Maurya A.K."/>
            <person name="Lian M.M."/>
            <person name="Swann J.B."/>
            <person name="Ohta Y."/>
            <person name="Flajnik M.F."/>
            <person name="Sutoh Y."/>
            <person name="Kasahara M."/>
            <person name="Hoon S."/>
            <person name="Gangu V."/>
            <person name="Roy S.W."/>
            <person name="Irimia M."/>
            <person name="Korzh V."/>
            <person name="Kondrychyn I."/>
            <person name="Lim Z.W."/>
            <person name="Tay B.H."/>
            <person name="Tohari S."/>
            <person name="Kong K.W."/>
            <person name="Ho S."/>
            <person name="Lorente-Galdos B."/>
            <person name="Quilez J."/>
            <person name="Marques-Bonet T."/>
            <person name="Raney B.J."/>
            <person name="Ingham P.W."/>
            <person name="Tay A."/>
            <person name="Hillier L.W."/>
            <person name="Minx P."/>
            <person name="Boehm T."/>
            <person name="Wilson R.K."/>
            <person name="Brenner S."/>
            <person name="Warren W.C."/>
        </authorList>
    </citation>
    <scope>NUCLEOTIDE SEQUENCE [LARGE SCALE GENOMIC DNA]</scope>
</reference>
<dbReference type="GeneTree" id="ENSGT00390000004155"/>
<evidence type="ECO:0000256" key="2">
    <source>
        <dbReference type="ARBA" id="ARBA00008291"/>
    </source>
</evidence>
<dbReference type="SUPFAM" id="SSF47769">
    <property type="entry name" value="SAM/Pointed domain"/>
    <property type="match status" value="2"/>
</dbReference>
<dbReference type="Gene3D" id="1.25.10.10">
    <property type="entry name" value="Leucine-rich Repeat Variant"/>
    <property type="match status" value="1"/>
</dbReference>
<keyword evidence="7" id="KW-0378">Hydrolase</keyword>
<dbReference type="Ensembl" id="ENSCMIT00000031757.1">
    <property type="protein sequence ID" value="ENSCMIP00000031281.1"/>
    <property type="gene ID" value="ENSCMIG00000013437.1"/>
</dbReference>
<evidence type="ECO:0000256" key="10">
    <source>
        <dbReference type="ARBA" id="ARBA00024128"/>
    </source>
</evidence>
<dbReference type="InParanoid" id="A0A4W3IV79"/>
<dbReference type="GO" id="GO:0045087">
    <property type="term" value="P:innate immune response"/>
    <property type="evidence" value="ECO:0007669"/>
    <property type="project" value="UniProtKB-KW"/>
</dbReference>
<dbReference type="GO" id="GO:0048678">
    <property type="term" value="P:response to axon injury"/>
    <property type="evidence" value="ECO:0007669"/>
    <property type="project" value="InterPro"/>
</dbReference>
<comment type="similarity">
    <text evidence="2">Belongs to the SARM1 family.</text>
</comment>
<evidence type="ECO:0000256" key="5">
    <source>
        <dbReference type="ARBA" id="ARBA00022588"/>
    </source>
</evidence>
<evidence type="ECO:0000256" key="13">
    <source>
        <dbReference type="ARBA" id="ARBA00047304"/>
    </source>
</evidence>